<dbReference type="Proteomes" id="UP000789572">
    <property type="component" value="Unassembled WGS sequence"/>
</dbReference>
<protein>
    <submittedName>
        <fullName evidence="1">8012_t:CDS:1</fullName>
    </submittedName>
</protein>
<proteinExistence type="predicted"/>
<name>A0A9N9ECP1_9GLOM</name>
<feature type="non-terminal residue" evidence="1">
    <location>
        <position position="1"/>
    </location>
</feature>
<gene>
    <name evidence="1" type="ORF">POCULU_LOCUS10743</name>
</gene>
<reference evidence="1" key="1">
    <citation type="submission" date="2021-06" db="EMBL/GenBank/DDBJ databases">
        <authorList>
            <person name="Kallberg Y."/>
            <person name="Tangrot J."/>
            <person name="Rosling A."/>
        </authorList>
    </citation>
    <scope>NUCLEOTIDE SEQUENCE</scope>
    <source>
        <strain evidence="1">IA702</strain>
    </source>
</reference>
<sequence length="207" mass="22369">AGIPLEETRNSTLKQTQTLSLSRVEVEGPCADPHYPVWASSFCRNDRTMANVCEAQNFPNSYIIVDYHCPPGKTCVDFVRLGKGSPLAVCIGNDNIRRWNNGGDRGLVCDEDGSSFRINADVMVIGMTTYDANSNPTAVDTMSGSVGGLTLGRTIHESHFSAIYKNYRAGQKIKMCFDAGSRFVTAVAAALVSGSGNNDEFTILSLE</sequence>
<organism evidence="1 2">
    <name type="scientific">Paraglomus occultum</name>
    <dbReference type="NCBI Taxonomy" id="144539"/>
    <lineage>
        <taxon>Eukaryota</taxon>
        <taxon>Fungi</taxon>
        <taxon>Fungi incertae sedis</taxon>
        <taxon>Mucoromycota</taxon>
        <taxon>Glomeromycotina</taxon>
        <taxon>Glomeromycetes</taxon>
        <taxon>Paraglomerales</taxon>
        <taxon>Paraglomeraceae</taxon>
        <taxon>Paraglomus</taxon>
    </lineage>
</organism>
<dbReference type="EMBL" id="CAJVPJ010006174">
    <property type="protein sequence ID" value="CAG8666760.1"/>
    <property type="molecule type" value="Genomic_DNA"/>
</dbReference>
<keyword evidence="2" id="KW-1185">Reference proteome</keyword>
<comment type="caution">
    <text evidence="1">The sequence shown here is derived from an EMBL/GenBank/DDBJ whole genome shotgun (WGS) entry which is preliminary data.</text>
</comment>
<dbReference type="AlphaFoldDB" id="A0A9N9ECP1"/>
<dbReference type="OrthoDB" id="2418620at2759"/>
<accession>A0A9N9ECP1</accession>
<evidence type="ECO:0000313" key="2">
    <source>
        <dbReference type="Proteomes" id="UP000789572"/>
    </source>
</evidence>
<evidence type="ECO:0000313" key="1">
    <source>
        <dbReference type="EMBL" id="CAG8666760.1"/>
    </source>
</evidence>